<sequence>MEQEKLSSKIESFQAETLVLMSLTYITLVIIILRIALTLFQFMTDREIDRAKLVRKRCLPLQEVIIVKPKKKEENSEQNGGCSPNSCKLFNNLPSLDEDIGNDLSVMHKYNGNNLSNLSVNNNNFISKFCIFEDEAFWVHSFRDTEPSPEHPNIPYTSSFGMRKIAKNTYIESVIIYLYLKPKNLILN</sequence>
<evidence type="ECO:0000313" key="4">
    <source>
        <dbReference type="WBParaSite" id="TCLT_0000928701-mRNA-1"/>
    </source>
</evidence>
<keyword evidence="1" id="KW-0472">Membrane</keyword>
<reference evidence="2 3" key="2">
    <citation type="submission" date="2018-11" db="EMBL/GenBank/DDBJ databases">
        <authorList>
            <consortium name="Pathogen Informatics"/>
        </authorList>
    </citation>
    <scope>NUCLEOTIDE SEQUENCE [LARGE SCALE GENOMIC DNA]</scope>
</reference>
<protein>
    <submittedName>
        <fullName evidence="2 4">Uncharacterized protein</fullName>
    </submittedName>
</protein>
<name>A0A0N5D865_THECL</name>
<gene>
    <name evidence="2" type="ORF">TCLT_LOCUS9276</name>
</gene>
<evidence type="ECO:0000313" key="2">
    <source>
        <dbReference type="EMBL" id="VDN06896.1"/>
    </source>
</evidence>
<dbReference type="Proteomes" id="UP000276776">
    <property type="component" value="Unassembled WGS sequence"/>
</dbReference>
<dbReference type="EMBL" id="UYYF01004765">
    <property type="protein sequence ID" value="VDN06896.1"/>
    <property type="molecule type" value="Genomic_DNA"/>
</dbReference>
<dbReference type="AlphaFoldDB" id="A0A0N5D865"/>
<reference evidence="4" key="1">
    <citation type="submission" date="2017-02" db="UniProtKB">
        <authorList>
            <consortium name="WormBaseParasite"/>
        </authorList>
    </citation>
    <scope>IDENTIFICATION</scope>
</reference>
<keyword evidence="1" id="KW-0812">Transmembrane</keyword>
<keyword evidence="3" id="KW-1185">Reference proteome</keyword>
<dbReference type="WBParaSite" id="TCLT_0000928701-mRNA-1">
    <property type="protein sequence ID" value="TCLT_0000928701-mRNA-1"/>
    <property type="gene ID" value="TCLT_0000928701"/>
</dbReference>
<evidence type="ECO:0000256" key="1">
    <source>
        <dbReference type="SAM" id="Phobius"/>
    </source>
</evidence>
<organism evidence="4">
    <name type="scientific">Thelazia callipaeda</name>
    <name type="common">Oriental eyeworm</name>
    <name type="synonym">Parasitic nematode</name>
    <dbReference type="NCBI Taxonomy" id="103827"/>
    <lineage>
        <taxon>Eukaryota</taxon>
        <taxon>Metazoa</taxon>
        <taxon>Ecdysozoa</taxon>
        <taxon>Nematoda</taxon>
        <taxon>Chromadorea</taxon>
        <taxon>Rhabditida</taxon>
        <taxon>Spirurina</taxon>
        <taxon>Spiruromorpha</taxon>
        <taxon>Thelazioidea</taxon>
        <taxon>Thelaziidae</taxon>
        <taxon>Thelazia</taxon>
    </lineage>
</organism>
<accession>A0A0N5D865</accession>
<dbReference type="OMA" id="SEENRYH"/>
<keyword evidence="1" id="KW-1133">Transmembrane helix</keyword>
<proteinExistence type="predicted"/>
<feature type="transmembrane region" description="Helical" evidence="1">
    <location>
        <begin position="20"/>
        <end position="40"/>
    </location>
</feature>
<evidence type="ECO:0000313" key="3">
    <source>
        <dbReference type="Proteomes" id="UP000276776"/>
    </source>
</evidence>